<gene>
    <name evidence="6" type="ORF">PCON_10956</name>
</gene>
<feature type="domain" description="SHSP" evidence="5">
    <location>
        <begin position="66"/>
        <end position="284"/>
    </location>
</feature>
<dbReference type="PROSITE" id="PS01031">
    <property type="entry name" value="SHSP"/>
    <property type="match status" value="1"/>
</dbReference>
<dbReference type="InterPro" id="IPR002068">
    <property type="entry name" value="A-crystallin/Hsp20_dom"/>
</dbReference>
<name>U4LH62_PYROM</name>
<evidence type="ECO:0000313" key="7">
    <source>
        <dbReference type="Proteomes" id="UP000018144"/>
    </source>
</evidence>
<evidence type="ECO:0000259" key="5">
    <source>
        <dbReference type="PROSITE" id="PS01031"/>
    </source>
</evidence>
<dbReference type="InterPro" id="IPR008978">
    <property type="entry name" value="HSP20-like_chaperone"/>
</dbReference>
<keyword evidence="7" id="KW-1185">Reference proteome</keyword>
<feature type="compositionally biased region" description="Acidic residues" evidence="4">
    <location>
        <begin position="135"/>
        <end position="155"/>
    </location>
</feature>
<dbReference type="Pfam" id="PF00011">
    <property type="entry name" value="HSP20"/>
    <property type="match status" value="1"/>
</dbReference>
<comment type="similarity">
    <text evidence="2 3">Belongs to the small heat shock protein (HSP20) family.</text>
</comment>
<keyword evidence="1 6" id="KW-0346">Stress response</keyword>
<feature type="region of interest" description="Disordered" evidence="4">
    <location>
        <begin position="124"/>
        <end position="206"/>
    </location>
</feature>
<evidence type="ECO:0000256" key="1">
    <source>
        <dbReference type="ARBA" id="ARBA00023016"/>
    </source>
</evidence>
<reference evidence="6 7" key="1">
    <citation type="journal article" date="2013" name="PLoS Genet.">
        <title>The genome and development-dependent transcriptomes of Pyronema confluens: a window into fungal evolution.</title>
        <authorList>
            <person name="Traeger S."/>
            <person name="Altegoer F."/>
            <person name="Freitag M."/>
            <person name="Gabaldon T."/>
            <person name="Kempken F."/>
            <person name="Kumar A."/>
            <person name="Marcet-Houben M."/>
            <person name="Poggeler S."/>
            <person name="Stajich J.E."/>
            <person name="Nowrousian M."/>
        </authorList>
    </citation>
    <scope>NUCLEOTIDE SEQUENCE [LARGE SCALE GENOMIC DNA]</scope>
    <source>
        <strain evidence="7">CBS 100304</strain>
        <tissue evidence="6">Vegetative mycelium</tissue>
    </source>
</reference>
<dbReference type="Gene3D" id="2.60.40.790">
    <property type="match status" value="1"/>
</dbReference>
<evidence type="ECO:0000256" key="2">
    <source>
        <dbReference type="PROSITE-ProRule" id="PRU00285"/>
    </source>
</evidence>
<dbReference type="STRING" id="1076935.U4LH62"/>
<evidence type="ECO:0000256" key="3">
    <source>
        <dbReference type="RuleBase" id="RU003616"/>
    </source>
</evidence>
<accession>U4LH62</accession>
<evidence type="ECO:0000256" key="4">
    <source>
        <dbReference type="SAM" id="MobiDB-lite"/>
    </source>
</evidence>
<dbReference type="InterPro" id="IPR031107">
    <property type="entry name" value="Small_HSP"/>
</dbReference>
<dbReference type="PANTHER" id="PTHR11527">
    <property type="entry name" value="HEAT-SHOCK PROTEIN 20 FAMILY MEMBER"/>
    <property type="match status" value="1"/>
</dbReference>
<dbReference type="CDD" id="cd06464">
    <property type="entry name" value="ACD_sHsps-like"/>
    <property type="match status" value="1"/>
</dbReference>
<dbReference type="OMA" id="YKTWINE"/>
<dbReference type="AlphaFoldDB" id="U4LH62"/>
<proteinExistence type="inferred from homology"/>
<evidence type="ECO:0000313" key="6">
    <source>
        <dbReference type="EMBL" id="CCX11362.1"/>
    </source>
</evidence>
<dbReference type="eggNOG" id="KOG0710">
    <property type="taxonomic scope" value="Eukaryota"/>
</dbReference>
<dbReference type="Proteomes" id="UP000018144">
    <property type="component" value="Unassembled WGS sequence"/>
</dbReference>
<dbReference type="EMBL" id="HF935612">
    <property type="protein sequence ID" value="CCX11362.1"/>
    <property type="molecule type" value="Genomic_DNA"/>
</dbReference>
<protein>
    <submittedName>
        <fullName evidence="6">Similar to 30 kDa heat shock protein acc. no. P19752</fullName>
    </submittedName>
</protein>
<dbReference type="SUPFAM" id="SSF49764">
    <property type="entry name" value="HSP20-like chaperones"/>
    <property type="match status" value="2"/>
</dbReference>
<organism evidence="6 7">
    <name type="scientific">Pyronema omphalodes (strain CBS 100304)</name>
    <name type="common">Pyronema confluens</name>
    <dbReference type="NCBI Taxonomy" id="1076935"/>
    <lineage>
        <taxon>Eukaryota</taxon>
        <taxon>Fungi</taxon>
        <taxon>Dikarya</taxon>
        <taxon>Ascomycota</taxon>
        <taxon>Pezizomycotina</taxon>
        <taxon>Pezizomycetes</taxon>
        <taxon>Pezizales</taxon>
        <taxon>Pyronemataceae</taxon>
        <taxon>Pyronema</taxon>
    </lineage>
</organism>
<dbReference type="OrthoDB" id="1431247at2759"/>
<sequence length="284" mass="31831">MPSRKQHIDPFLSALVSSLQQTPNEQPVCPTEQETVKLAKPVERQTNTTTRCPVFAASKCPSVPAKPVGTFTPRFDAYETENSYHLHGEFPGLSNKKAINIEFSDLNSITISGTVERAEPITVTSKSSVDKEIQEPEVEVVEVVEEETKEQEEDKDDNKSVRSLQPYVEDTEDEDDISIVSSVKSRRSSAGSRPVSPTMKPEEEKAVEKAVEKVVEKSEEKSEDAKVEKGYKTWINERKFGDFKRTFSFPAPVELDEVTAKLEDGLLTIVVPKKKFVGRRVLIE</sequence>